<dbReference type="SUPFAM" id="SSF53383">
    <property type="entry name" value="PLP-dependent transferases"/>
    <property type="match status" value="1"/>
</dbReference>
<evidence type="ECO:0000256" key="7">
    <source>
        <dbReference type="RuleBase" id="RU000382"/>
    </source>
</evidence>
<dbReference type="Gene3D" id="3.40.640.10">
    <property type="entry name" value="Type I PLP-dependent aspartate aminotransferase-like (Major domain)"/>
    <property type="match status" value="1"/>
</dbReference>
<dbReference type="Proteomes" id="UP000739538">
    <property type="component" value="Unassembled WGS sequence"/>
</dbReference>
<dbReference type="InterPro" id="IPR002129">
    <property type="entry name" value="PyrdxlP-dep_de-COase"/>
</dbReference>
<dbReference type="InterPro" id="IPR010977">
    <property type="entry name" value="Aromatic_deC"/>
</dbReference>
<dbReference type="InterPro" id="IPR015424">
    <property type="entry name" value="PyrdxlP-dep_Trfase"/>
</dbReference>
<dbReference type="AlphaFoldDB" id="A0A956NC83"/>
<evidence type="ECO:0000256" key="3">
    <source>
        <dbReference type="ARBA" id="ARBA00022793"/>
    </source>
</evidence>
<dbReference type="Pfam" id="PF00282">
    <property type="entry name" value="Pyridoxal_deC"/>
    <property type="match status" value="1"/>
</dbReference>
<gene>
    <name evidence="8" type="ORF">KDA27_10900</name>
</gene>
<evidence type="ECO:0000256" key="4">
    <source>
        <dbReference type="ARBA" id="ARBA00022898"/>
    </source>
</evidence>
<evidence type="ECO:0000256" key="2">
    <source>
        <dbReference type="ARBA" id="ARBA00009533"/>
    </source>
</evidence>
<dbReference type="EMBL" id="JAGQHS010000048">
    <property type="protein sequence ID" value="MCA9756298.1"/>
    <property type="molecule type" value="Genomic_DNA"/>
</dbReference>
<evidence type="ECO:0000256" key="6">
    <source>
        <dbReference type="PIRSR" id="PIRSR602129-50"/>
    </source>
</evidence>
<sequence length="495" mass="54939">MNERNPHAPNGDWSPDEFREAGLAAIEWVARYLERLPELPVVPPVAPGDIAAQIPASPPEDPEPFDRLLRDLDEIVVPGVTHWNHPGFLAYFGITGSGPGILGELVASAFNTNGMLWKSSPSTTEVELAMMGWLRDMLDLPSDWFGMLTDTASMSTFLALAAARESVEGMDVRREGLAAPGYPRLRVYASDQAHSSAEKACIGLGLGQVGFVKIPVDAEFRMRADVLAEQVAQDRAAGWRPLAVVATIGTTSTTSIDPVPEIADICERESLWLHVDGAYAGAAAVLPEMRDAFRGLERADSYVMNPHKWLFVPIDASAFFTRHGDVLRRAFQLVPDYLHTTDDAVNLMDYGLQLGRRFRAIKLWWVLRTFGVNGIRERIRSHCRLAQLLAGWIEEDDRFEVAAPVPFSTVCFRGRWPECDESELDRRNELLAERVTRSGIAFLAHTRLEGRITIRAAIGNLRTDTSRIESVWRALRSTHDEITRVGATSAQGESR</sequence>
<dbReference type="PROSITE" id="PS00392">
    <property type="entry name" value="DDC_GAD_HDC_YDC"/>
    <property type="match status" value="1"/>
</dbReference>
<protein>
    <submittedName>
        <fullName evidence="8">Amino acid decarboxylase</fullName>
    </submittedName>
</protein>
<keyword evidence="4 6" id="KW-0663">Pyridoxal phosphate</keyword>
<evidence type="ECO:0000313" key="9">
    <source>
        <dbReference type="Proteomes" id="UP000739538"/>
    </source>
</evidence>
<dbReference type="PANTHER" id="PTHR11999">
    <property type="entry name" value="GROUP II PYRIDOXAL-5-PHOSPHATE DECARBOXYLASE"/>
    <property type="match status" value="1"/>
</dbReference>
<keyword evidence="5 7" id="KW-0456">Lyase</keyword>
<dbReference type="GO" id="GO:0006520">
    <property type="term" value="P:amino acid metabolic process"/>
    <property type="evidence" value="ECO:0007669"/>
    <property type="project" value="InterPro"/>
</dbReference>
<dbReference type="InterPro" id="IPR015421">
    <property type="entry name" value="PyrdxlP-dep_Trfase_major"/>
</dbReference>
<evidence type="ECO:0000256" key="1">
    <source>
        <dbReference type="ARBA" id="ARBA00001933"/>
    </source>
</evidence>
<reference evidence="8" key="2">
    <citation type="journal article" date="2021" name="Microbiome">
        <title>Successional dynamics and alternative stable states in a saline activated sludge microbial community over 9 years.</title>
        <authorList>
            <person name="Wang Y."/>
            <person name="Ye J."/>
            <person name="Ju F."/>
            <person name="Liu L."/>
            <person name="Boyd J.A."/>
            <person name="Deng Y."/>
            <person name="Parks D.H."/>
            <person name="Jiang X."/>
            <person name="Yin X."/>
            <person name="Woodcroft B.J."/>
            <person name="Tyson G.W."/>
            <person name="Hugenholtz P."/>
            <person name="Polz M.F."/>
            <person name="Zhang T."/>
        </authorList>
    </citation>
    <scope>NUCLEOTIDE SEQUENCE</scope>
    <source>
        <strain evidence="8">HKST-UBA02</strain>
    </source>
</reference>
<dbReference type="Gene3D" id="3.90.1150.10">
    <property type="entry name" value="Aspartate Aminotransferase, domain 1"/>
    <property type="match status" value="1"/>
</dbReference>
<dbReference type="PANTHER" id="PTHR11999:SF70">
    <property type="entry name" value="MIP05841P"/>
    <property type="match status" value="1"/>
</dbReference>
<dbReference type="InterPro" id="IPR021115">
    <property type="entry name" value="Pyridoxal-P_BS"/>
</dbReference>
<dbReference type="GO" id="GO:0005737">
    <property type="term" value="C:cytoplasm"/>
    <property type="evidence" value="ECO:0007669"/>
    <property type="project" value="TreeGrafter"/>
</dbReference>
<dbReference type="Gene3D" id="1.20.1340.10">
    <property type="entry name" value="dopa decarboxylase, N-terminal domain"/>
    <property type="match status" value="1"/>
</dbReference>
<evidence type="ECO:0000256" key="5">
    <source>
        <dbReference type="ARBA" id="ARBA00023239"/>
    </source>
</evidence>
<accession>A0A956NC83</accession>
<dbReference type="GO" id="GO:0030170">
    <property type="term" value="F:pyridoxal phosphate binding"/>
    <property type="evidence" value="ECO:0007669"/>
    <property type="project" value="InterPro"/>
</dbReference>
<dbReference type="GO" id="GO:0016831">
    <property type="term" value="F:carboxy-lyase activity"/>
    <property type="evidence" value="ECO:0007669"/>
    <property type="project" value="UniProtKB-KW"/>
</dbReference>
<dbReference type="InterPro" id="IPR015422">
    <property type="entry name" value="PyrdxlP-dep_Trfase_small"/>
</dbReference>
<feature type="modified residue" description="N6-(pyridoxal phosphate)lysine" evidence="6">
    <location>
        <position position="308"/>
    </location>
</feature>
<dbReference type="GO" id="GO:0019752">
    <property type="term" value="P:carboxylic acid metabolic process"/>
    <property type="evidence" value="ECO:0007669"/>
    <property type="project" value="InterPro"/>
</dbReference>
<comment type="cofactor">
    <cofactor evidence="1 6 7">
        <name>pyridoxal 5'-phosphate</name>
        <dbReference type="ChEBI" id="CHEBI:597326"/>
    </cofactor>
</comment>
<comment type="similarity">
    <text evidence="2 7">Belongs to the group II decarboxylase family.</text>
</comment>
<keyword evidence="3" id="KW-0210">Decarboxylase</keyword>
<name>A0A956NC83_UNCEI</name>
<reference evidence="8" key="1">
    <citation type="submission" date="2020-04" db="EMBL/GenBank/DDBJ databases">
        <authorList>
            <person name="Zhang T."/>
        </authorList>
    </citation>
    <scope>NUCLEOTIDE SEQUENCE</scope>
    <source>
        <strain evidence="8">HKST-UBA02</strain>
    </source>
</reference>
<dbReference type="PRINTS" id="PR00800">
    <property type="entry name" value="YHDCRBOXLASE"/>
</dbReference>
<proteinExistence type="inferred from homology"/>
<comment type="caution">
    <text evidence="8">The sequence shown here is derived from an EMBL/GenBank/DDBJ whole genome shotgun (WGS) entry which is preliminary data.</text>
</comment>
<evidence type="ECO:0000313" key="8">
    <source>
        <dbReference type="EMBL" id="MCA9756298.1"/>
    </source>
</evidence>
<organism evidence="8 9">
    <name type="scientific">Eiseniibacteriota bacterium</name>
    <dbReference type="NCBI Taxonomy" id="2212470"/>
    <lineage>
        <taxon>Bacteria</taxon>
        <taxon>Candidatus Eiseniibacteriota</taxon>
    </lineage>
</organism>